<organism evidence="1 2">
    <name type="scientific">Pyrrhoderma noxium</name>
    <dbReference type="NCBI Taxonomy" id="2282107"/>
    <lineage>
        <taxon>Eukaryota</taxon>
        <taxon>Fungi</taxon>
        <taxon>Dikarya</taxon>
        <taxon>Basidiomycota</taxon>
        <taxon>Agaricomycotina</taxon>
        <taxon>Agaricomycetes</taxon>
        <taxon>Hymenochaetales</taxon>
        <taxon>Hymenochaetaceae</taxon>
        <taxon>Pyrrhoderma</taxon>
    </lineage>
</organism>
<accession>A0A286UQB5</accession>
<reference evidence="1 2" key="1">
    <citation type="journal article" date="2017" name="Mol. Ecol.">
        <title>Comparative and population genomic landscape of Phellinus noxius: A hypervariable fungus causing root rot in trees.</title>
        <authorList>
            <person name="Chung C.L."/>
            <person name="Lee T.J."/>
            <person name="Akiba M."/>
            <person name="Lee H.H."/>
            <person name="Kuo T.H."/>
            <person name="Liu D."/>
            <person name="Ke H.M."/>
            <person name="Yokoi T."/>
            <person name="Roa M.B."/>
            <person name="Lu M.J."/>
            <person name="Chang Y.Y."/>
            <person name="Ann P.J."/>
            <person name="Tsai J.N."/>
            <person name="Chen C.Y."/>
            <person name="Tzean S.S."/>
            <person name="Ota Y."/>
            <person name="Hattori T."/>
            <person name="Sahashi N."/>
            <person name="Liou R.F."/>
            <person name="Kikuchi T."/>
            <person name="Tsai I.J."/>
        </authorList>
    </citation>
    <scope>NUCLEOTIDE SEQUENCE [LARGE SCALE GENOMIC DNA]</scope>
    <source>
        <strain evidence="1 2">FFPRI411160</strain>
    </source>
</reference>
<dbReference type="AlphaFoldDB" id="A0A286UQB5"/>
<gene>
    <name evidence="1" type="ORF">PNOK_0167100</name>
</gene>
<protein>
    <submittedName>
        <fullName evidence="1">Uncharacterized protein</fullName>
    </submittedName>
</protein>
<sequence length="117" mass="13019">MTSLLSHSVTVQDALQSYARKCCFHFWKLDCAGQEMTERAAKLSVQVDSVSRVVVILLPNNVGRDVGCVGLEINSGLSRSIRALFTLHRGHAGLRKETINLHFPFFSLSFPPPFFTP</sequence>
<dbReference type="InParanoid" id="A0A286UQB5"/>
<proteinExistence type="predicted"/>
<evidence type="ECO:0000313" key="2">
    <source>
        <dbReference type="Proteomes" id="UP000217199"/>
    </source>
</evidence>
<evidence type="ECO:0000313" key="1">
    <source>
        <dbReference type="EMBL" id="PAV21714.1"/>
    </source>
</evidence>
<dbReference type="Proteomes" id="UP000217199">
    <property type="component" value="Unassembled WGS sequence"/>
</dbReference>
<comment type="caution">
    <text evidence="1">The sequence shown here is derived from an EMBL/GenBank/DDBJ whole genome shotgun (WGS) entry which is preliminary data.</text>
</comment>
<dbReference type="EMBL" id="NBII01000002">
    <property type="protein sequence ID" value="PAV21714.1"/>
    <property type="molecule type" value="Genomic_DNA"/>
</dbReference>
<name>A0A286UQB5_9AGAM</name>
<keyword evidence="2" id="KW-1185">Reference proteome</keyword>